<evidence type="ECO:0000256" key="1">
    <source>
        <dbReference type="SAM" id="MobiDB-lite"/>
    </source>
</evidence>
<dbReference type="OrthoDB" id="9991793at2759"/>
<name>A0A815L279_9BILA</name>
<accession>A0A815L279</accession>
<sequence>MFSVSWSGLDRSDPQGAGPGASSSHWNVGSQGACVAAAQPDQCGLDGQREISSNYRPLAGIYSTSGLDNESLARIDLMLTILIRESQCDHGHAQLNAWSIQLESIQLSSRYIVNPSINVEIPYQAYLHFRQQSQILKFPSGVIVPGYDSTWLYSFSNSLGLGLCDNSNSSNSRDACLNSTIADFTDIISDISLNSNYLINGKPLIFIYTSIG</sequence>
<proteinExistence type="predicted"/>
<protein>
    <submittedName>
        <fullName evidence="2">Uncharacterized protein</fullName>
    </submittedName>
</protein>
<reference evidence="2" key="1">
    <citation type="submission" date="2021-02" db="EMBL/GenBank/DDBJ databases">
        <authorList>
            <person name="Nowell W R."/>
        </authorList>
    </citation>
    <scope>NUCLEOTIDE SEQUENCE</scope>
</reference>
<gene>
    <name evidence="3" type="ORF">GIL414_LOCUS34736</name>
    <name evidence="2" type="ORF">KQP761_LOCUS9536</name>
</gene>
<evidence type="ECO:0000313" key="3">
    <source>
        <dbReference type="EMBL" id="CAF4501413.1"/>
    </source>
</evidence>
<feature type="non-terminal residue" evidence="2">
    <location>
        <position position="212"/>
    </location>
</feature>
<evidence type="ECO:0000313" key="2">
    <source>
        <dbReference type="EMBL" id="CAF1397537.1"/>
    </source>
</evidence>
<feature type="region of interest" description="Disordered" evidence="1">
    <location>
        <begin position="1"/>
        <end position="25"/>
    </location>
</feature>
<dbReference type="Proteomes" id="UP000681720">
    <property type="component" value="Unassembled WGS sequence"/>
</dbReference>
<evidence type="ECO:0000313" key="4">
    <source>
        <dbReference type="Proteomes" id="UP000663834"/>
    </source>
</evidence>
<organism evidence="2 4">
    <name type="scientific">Rotaria magnacalcarata</name>
    <dbReference type="NCBI Taxonomy" id="392030"/>
    <lineage>
        <taxon>Eukaryota</taxon>
        <taxon>Metazoa</taxon>
        <taxon>Spiralia</taxon>
        <taxon>Gnathifera</taxon>
        <taxon>Rotifera</taxon>
        <taxon>Eurotatoria</taxon>
        <taxon>Bdelloidea</taxon>
        <taxon>Philodinida</taxon>
        <taxon>Philodinidae</taxon>
        <taxon>Rotaria</taxon>
    </lineage>
</organism>
<dbReference type="Proteomes" id="UP000663834">
    <property type="component" value="Unassembled WGS sequence"/>
</dbReference>
<dbReference type="EMBL" id="CAJNOW010003886">
    <property type="protein sequence ID" value="CAF1397537.1"/>
    <property type="molecule type" value="Genomic_DNA"/>
</dbReference>
<dbReference type="AlphaFoldDB" id="A0A815L279"/>
<comment type="caution">
    <text evidence="2">The sequence shown here is derived from an EMBL/GenBank/DDBJ whole genome shotgun (WGS) entry which is preliminary data.</text>
</comment>
<dbReference type="EMBL" id="CAJOBJ010081104">
    <property type="protein sequence ID" value="CAF4501413.1"/>
    <property type="molecule type" value="Genomic_DNA"/>
</dbReference>